<sequence>MPTPFLFVIVPVYHSLKPVSSTSFAFCPFHLISWTHRILTRLLTAVSTNSRNLPIRDLTFQLPKRILFGSASFLTLRTR</sequence>
<name>A0A0A9DF01_ARUDO</name>
<dbReference type="EMBL" id="GBRH01215553">
    <property type="protein sequence ID" value="JAD82342.1"/>
    <property type="molecule type" value="Transcribed_RNA"/>
</dbReference>
<proteinExistence type="predicted"/>
<protein>
    <submittedName>
        <fullName evidence="1">Uncharacterized protein</fullName>
    </submittedName>
</protein>
<organism evidence="1">
    <name type="scientific">Arundo donax</name>
    <name type="common">Giant reed</name>
    <name type="synonym">Donax arundinaceus</name>
    <dbReference type="NCBI Taxonomy" id="35708"/>
    <lineage>
        <taxon>Eukaryota</taxon>
        <taxon>Viridiplantae</taxon>
        <taxon>Streptophyta</taxon>
        <taxon>Embryophyta</taxon>
        <taxon>Tracheophyta</taxon>
        <taxon>Spermatophyta</taxon>
        <taxon>Magnoliopsida</taxon>
        <taxon>Liliopsida</taxon>
        <taxon>Poales</taxon>
        <taxon>Poaceae</taxon>
        <taxon>PACMAD clade</taxon>
        <taxon>Arundinoideae</taxon>
        <taxon>Arundineae</taxon>
        <taxon>Arundo</taxon>
    </lineage>
</organism>
<reference evidence="1" key="1">
    <citation type="submission" date="2014-09" db="EMBL/GenBank/DDBJ databases">
        <authorList>
            <person name="Magalhaes I.L.F."/>
            <person name="Oliveira U."/>
            <person name="Santos F.R."/>
            <person name="Vidigal T.H.D.A."/>
            <person name="Brescovit A.D."/>
            <person name="Santos A.J."/>
        </authorList>
    </citation>
    <scope>NUCLEOTIDE SEQUENCE</scope>
    <source>
        <tissue evidence="1">Shoot tissue taken approximately 20 cm above the soil surface</tissue>
    </source>
</reference>
<accession>A0A0A9DF01</accession>
<evidence type="ECO:0000313" key="1">
    <source>
        <dbReference type="EMBL" id="JAD82342.1"/>
    </source>
</evidence>
<dbReference type="AlphaFoldDB" id="A0A0A9DF01"/>
<reference evidence="1" key="2">
    <citation type="journal article" date="2015" name="Data Brief">
        <title>Shoot transcriptome of the giant reed, Arundo donax.</title>
        <authorList>
            <person name="Barrero R.A."/>
            <person name="Guerrero F.D."/>
            <person name="Moolhuijzen P."/>
            <person name="Goolsby J.A."/>
            <person name="Tidwell J."/>
            <person name="Bellgard S.E."/>
            <person name="Bellgard M.I."/>
        </authorList>
    </citation>
    <scope>NUCLEOTIDE SEQUENCE</scope>
    <source>
        <tissue evidence="1">Shoot tissue taken approximately 20 cm above the soil surface</tissue>
    </source>
</reference>